<proteinExistence type="predicted"/>
<protein>
    <submittedName>
        <fullName evidence="1">Uncharacterized protein</fullName>
    </submittedName>
</protein>
<accession>A0ABV2KT64</accession>
<gene>
    <name evidence="1" type="ORF">ABID44_003709</name>
</gene>
<reference evidence="1 2" key="1">
    <citation type="submission" date="2024-06" db="EMBL/GenBank/DDBJ databases">
        <title>Genomic Encyclopedia of Type Strains, Phase IV (KMG-IV): sequencing the most valuable type-strain genomes for metagenomic binning, comparative biology and taxonomic classification.</title>
        <authorList>
            <person name="Goeker M."/>
        </authorList>
    </citation>
    <scope>NUCLEOTIDE SEQUENCE [LARGE SCALE GENOMIC DNA]</scope>
    <source>
        <strain evidence="1 2">DSM 19730</strain>
    </source>
</reference>
<evidence type="ECO:0000313" key="1">
    <source>
        <dbReference type="EMBL" id="MET3663353.1"/>
    </source>
</evidence>
<keyword evidence="2" id="KW-1185">Reference proteome</keyword>
<dbReference type="RefSeq" id="WP_354153140.1">
    <property type="nucleotide sequence ID" value="NZ_JBEPMN010000026.1"/>
</dbReference>
<sequence length="79" mass="9461">MSQHNHYKDQDTLYAFLKNITTIEEYFARKEPCLDDEVSREYAEWSLEHGSEPEHVLSALKANERRRYAELMKQRAMPN</sequence>
<name>A0ABV2KT64_9HYPH</name>
<dbReference type="Proteomes" id="UP001549143">
    <property type="component" value="Unassembled WGS sequence"/>
</dbReference>
<evidence type="ECO:0000313" key="2">
    <source>
        <dbReference type="Proteomes" id="UP001549143"/>
    </source>
</evidence>
<comment type="caution">
    <text evidence="1">The sequence shown here is derived from an EMBL/GenBank/DDBJ whole genome shotgun (WGS) entry which is preliminary data.</text>
</comment>
<dbReference type="EMBL" id="JBEPMN010000026">
    <property type="protein sequence ID" value="MET3663353.1"/>
    <property type="molecule type" value="Genomic_DNA"/>
</dbReference>
<organism evidence="1 2">
    <name type="scientific">Aquamicrobium ahrensii</name>
    <dbReference type="NCBI Taxonomy" id="469551"/>
    <lineage>
        <taxon>Bacteria</taxon>
        <taxon>Pseudomonadati</taxon>
        <taxon>Pseudomonadota</taxon>
        <taxon>Alphaproteobacteria</taxon>
        <taxon>Hyphomicrobiales</taxon>
        <taxon>Phyllobacteriaceae</taxon>
        <taxon>Aquamicrobium</taxon>
    </lineage>
</organism>